<evidence type="ECO:0000313" key="1">
    <source>
        <dbReference type="EMBL" id="CAF0920625.1"/>
    </source>
</evidence>
<evidence type="ECO:0000313" key="2">
    <source>
        <dbReference type="Proteomes" id="UP000663879"/>
    </source>
</evidence>
<dbReference type="OrthoDB" id="441660at2759"/>
<sequence>MGWQFNSGRFQKNKSRVTDYSWLIASIEDRQANIFNCLQQCNLNYYCSYEEHNSTNCNMLSEYVSNFLVSSNSKIIYKKVDFSMKFSTCSNSNEFWSLKLNKCLPCPFDFARRADLPHACFRLATNTNNFATGKSNCKIYGASLPRPKTAWERVYRWGDGTRVGGFGPGEPNNQGSNTTLQEKFLILADHLIYDADELASRDVICQYT</sequence>
<proteinExistence type="predicted"/>
<protein>
    <submittedName>
        <fullName evidence="1">Uncharacterized protein</fullName>
    </submittedName>
</protein>
<dbReference type="InterPro" id="IPR016187">
    <property type="entry name" value="CTDL_fold"/>
</dbReference>
<dbReference type="Proteomes" id="UP000663879">
    <property type="component" value="Unassembled WGS sequence"/>
</dbReference>
<dbReference type="SUPFAM" id="SSF56436">
    <property type="entry name" value="C-type lectin-like"/>
    <property type="match status" value="1"/>
</dbReference>
<comment type="caution">
    <text evidence="1">The sequence shown here is derived from an EMBL/GenBank/DDBJ whole genome shotgun (WGS) entry which is preliminary data.</text>
</comment>
<reference evidence="1" key="1">
    <citation type="submission" date="2021-02" db="EMBL/GenBank/DDBJ databases">
        <authorList>
            <person name="Nowell W R."/>
        </authorList>
    </citation>
    <scope>NUCLEOTIDE SEQUENCE</scope>
    <source>
        <strain evidence="1">Ploen Becks lab</strain>
    </source>
</reference>
<organism evidence="1 2">
    <name type="scientific">Brachionus calyciflorus</name>
    <dbReference type="NCBI Taxonomy" id="104777"/>
    <lineage>
        <taxon>Eukaryota</taxon>
        <taxon>Metazoa</taxon>
        <taxon>Spiralia</taxon>
        <taxon>Gnathifera</taxon>
        <taxon>Rotifera</taxon>
        <taxon>Eurotatoria</taxon>
        <taxon>Monogononta</taxon>
        <taxon>Pseudotrocha</taxon>
        <taxon>Ploima</taxon>
        <taxon>Brachionidae</taxon>
        <taxon>Brachionus</taxon>
    </lineage>
</organism>
<name>A0A814AWL1_9BILA</name>
<accession>A0A814AWL1</accession>
<keyword evidence="2" id="KW-1185">Reference proteome</keyword>
<dbReference type="AlphaFoldDB" id="A0A814AWL1"/>
<dbReference type="EMBL" id="CAJNOC010002232">
    <property type="protein sequence ID" value="CAF0920625.1"/>
    <property type="molecule type" value="Genomic_DNA"/>
</dbReference>
<gene>
    <name evidence="1" type="ORF">OXX778_LOCUS12368</name>
</gene>